<evidence type="ECO:0000256" key="7">
    <source>
        <dbReference type="ARBA" id="ARBA00022840"/>
    </source>
</evidence>
<evidence type="ECO:0000256" key="9">
    <source>
        <dbReference type="HAMAP-Rule" id="MF_00020"/>
    </source>
</evidence>
<evidence type="ECO:0000256" key="2">
    <source>
        <dbReference type="ARBA" id="ARBA00022490"/>
    </source>
</evidence>
<dbReference type="InterPro" id="IPR043129">
    <property type="entry name" value="ATPase_NBD"/>
</dbReference>
<keyword evidence="12" id="KW-1185">Reference proteome</keyword>
<feature type="active site" description="Proton donor/acceptor" evidence="9">
    <location>
        <position position="144"/>
    </location>
</feature>
<evidence type="ECO:0000256" key="6">
    <source>
        <dbReference type="ARBA" id="ARBA00022777"/>
    </source>
</evidence>
<dbReference type="EMBL" id="JBGCUO010000001">
    <property type="protein sequence ID" value="MEY1662388.1"/>
    <property type="molecule type" value="Genomic_DNA"/>
</dbReference>
<keyword evidence="3 9" id="KW-0808">Transferase</keyword>
<comment type="subcellular location">
    <subcellularLocation>
        <location evidence="9">Cytoplasm</location>
    </subcellularLocation>
</comment>
<protein>
    <recommendedName>
        <fullName evidence="9">Acetate kinase</fullName>
        <ecNumber evidence="9">2.7.2.1</ecNumber>
    </recommendedName>
    <alternativeName>
        <fullName evidence="9">Acetokinase</fullName>
    </alternativeName>
</protein>
<feature type="binding site" evidence="9">
    <location>
        <begin position="279"/>
        <end position="281"/>
    </location>
    <ligand>
        <name>ATP</name>
        <dbReference type="ChEBI" id="CHEBI:30616"/>
    </ligand>
</feature>
<organism evidence="11 12">
    <name type="scientific">Isoalcanivorax beigongshangi</name>
    <dbReference type="NCBI Taxonomy" id="3238810"/>
    <lineage>
        <taxon>Bacteria</taxon>
        <taxon>Pseudomonadati</taxon>
        <taxon>Pseudomonadota</taxon>
        <taxon>Gammaproteobacteria</taxon>
        <taxon>Oceanospirillales</taxon>
        <taxon>Alcanivoracaceae</taxon>
        <taxon>Isoalcanivorax</taxon>
    </lineage>
</organism>
<feature type="binding site" evidence="9">
    <location>
        <begin position="327"/>
        <end position="331"/>
    </location>
    <ligand>
        <name>ATP</name>
        <dbReference type="ChEBI" id="CHEBI:30616"/>
    </ligand>
</feature>
<comment type="pathway">
    <text evidence="9">Metabolic intermediate biosynthesis; acetyl-CoA biosynthesis; acetyl-CoA from acetate: step 1/2.</text>
</comment>
<dbReference type="PIRSF" id="PIRSF000722">
    <property type="entry name" value="Acetate_prop_kin"/>
    <property type="match status" value="1"/>
</dbReference>
<dbReference type="InterPro" id="IPR023865">
    <property type="entry name" value="Aliphatic_acid_kinase_CS"/>
</dbReference>
<dbReference type="RefSeq" id="WP_369455624.1">
    <property type="nucleotide sequence ID" value="NZ_JBGCUO010000001.1"/>
</dbReference>
<dbReference type="GO" id="GO:0008776">
    <property type="term" value="F:acetate kinase activity"/>
    <property type="evidence" value="ECO:0007669"/>
    <property type="project" value="UniProtKB-EC"/>
</dbReference>
<dbReference type="Gene3D" id="3.30.420.40">
    <property type="match status" value="2"/>
</dbReference>
<comment type="subunit">
    <text evidence="9">Homodimer.</text>
</comment>
<evidence type="ECO:0000256" key="10">
    <source>
        <dbReference type="RuleBase" id="RU003835"/>
    </source>
</evidence>
<evidence type="ECO:0000256" key="8">
    <source>
        <dbReference type="ARBA" id="ARBA00022842"/>
    </source>
</evidence>
<evidence type="ECO:0000313" key="12">
    <source>
        <dbReference type="Proteomes" id="UP001562065"/>
    </source>
</evidence>
<feature type="binding site" evidence="9">
    <location>
        <position position="10"/>
    </location>
    <ligand>
        <name>Mg(2+)</name>
        <dbReference type="ChEBI" id="CHEBI:18420"/>
    </ligand>
</feature>
<evidence type="ECO:0000256" key="5">
    <source>
        <dbReference type="ARBA" id="ARBA00022741"/>
    </source>
</evidence>
<comment type="caution">
    <text evidence="11">The sequence shown here is derived from an EMBL/GenBank/DDBJ whole genome shotgun (WGS) entry which is preliminary data.</text>
</comment>
<comment type="catalytic activity">
    <reaction evidence="9">
        <text>acetate + ATP = acetyl phosphate + ADP</text>
        <dbReference type="Rhea" id="RHEA:11352"/>
        <dbReference type="ChEBI" id="CHEBI:22191"/>
        <dbReference type="ChEBI" id="CHEBI:30089"/>
        <dbReference type="ChEBI" id="CHEBI:30616"/>
        <dbReference type="ChEBI" id="CHEBI:456216"/>
        <dbReference type="EC" id="2.7.2.1"/>
    </reaction>
</comment>
<keyword evidence="2 9" id="KW-0963">Cytoplasm</keyword>
<keyword evidence="8 9" id="KW-0460">Magnesium</keyword>
<evidence type="ECO:0000256" key="1">
    <source>
        <dbReference type="ARBA" id="ARBA00008748"/>
    </source>
</evidence>
<keyword evidence="6 9" id="KW-0418">Kinase</keyword>
<feature type="binding site" evidence="9">
    <location>
        <position position="381"/>
    </location>
    <ligand>
        <name>Mg(2+)</name>
        <dbReference type="ChEBI" id="CHEBI:18420"/>
    </ligand>
</feature>
<feature type="binding site" evidence="9">
    <location>
        <position position="17"/>
    </location>
    <ligand>
        <name>ATP</name>
        <dbReference type="ChEBI" id="CHEBI:30616"/>
    </ligand>
</feature>
<dbReference type="InterPro" id="IPR004372">
    <property type="entry name" value="Ac/propionate_kinase"/>
</dbReference>
<evidence type="ECO:0000256" key="3">
    <source>
        <dbReference type="ARBA" id="ARBA00022679"/>
    </source>
</evidence>
<dbReference type="PRINTS" id="PR00471">
    <property type="entry name" value="ACETATEKNASE"/>
</dbReference>
<dbReference type="PANTHER" id="PTHR21060:SF21">
    <property type="entry name" value="ACETATE KINASE"/>
    <property type="match status" value="1"/>
</dbReference>
<feature type="site" description="Transition state stabilizer" evidence="9">
    <location>
        <position position="237"/>
    </location>
</feature>
<dbReference type="EC" id="2.7.2.1" evidence="9"/>
<name>A0ABV4AIN1_9GAMM</name>
<dbReference type="NCBIfam" id="TIGR00016">
    <property type="entry name" value="ackA"/>
    <property type="match status" value="1"/>
</dbReference>
<evidence type="ECO:0000256" key="4">
    <source>
        <dbReference type="ARBA" id="ARBA00022723"/>
    </source>
</evidence>
<comment type="cofactor">
    <cofactor evidence="9">
        <name>Mg(2+)</name>
        <dbReference type="ChEBI" id="CHEBI:18420"/>
    </cofactor>
    <cofactor evidence="9">
        <name>Mn(2+)</name>
        <dbReference type="ChEBI" id="CHEBI:29035"/>
    </cofactor>
    <text evidence="9">Mg(2+). Can also accept Mn(2+).</text>
</comment>
<keyword evidence="7 9" id="KW-0067">ATP-binding</keyword>
<sequence length="398" mass="41980">MAASLVLVINCGSSSIKFALVDTADGEFPLHGMAERLNSPQAVIHWVIGDQRRDVALPDGDHKAALAALLPHVQEFAGDRLVAIGHRVVHGGEAFTEACVVDAAAHRAISAAAALAPLHNPANLLGIDAAAALFPALPQVAVFDTAFHQTLPPHAYRYALPEALYTEQGVRRYGFHGTSHNYVTARAAAMQGVPVDASAWLSAHLGNGCSTCAVLNGRSVDTSMGFTPLEGLVMGTRSGDVDPNLHGFLARELGWDLERIDSLLNRESGLLGLSGLSNDMRTLEQARADGHAGATLAIEVFCYRLAKSLAALACALPRLDGLVFTGGIGENSVLVRERTVAHLQLFNLRLDAERNRRCVGGTSGPIQADGSAAILVVPTNEELQIAMETRACVQAMAA</sequence>
<accession>A0ABV4AIN1</accession>
<keyword evidence="4 9" id="KW-0479">Metal-binding</keyword>
<dbReference type="Pfam" id="PF00871">
    <property type="entry name" value="Acetate_kinase"/>
    <property type="match status" value="1"/>
</dbReference>
<feature type="binding site" evidence="9">
    <location>
        <begin position="204"/>
        <end position="208"/>
    </location>
    <ligand>
        <name>ATP</name>
        <dbReference type="ChEBI" id="CHEBI:30616"/>
    </ligand>
</feature>
<dbReference type="HAMAP" id="MF_00020">
    <property type="entry name" value="Acetate_kinase"/>
    <property type="match status" value="1"/>
</dbReference>
<comment type="similarity">
    <text evidence="1 9 10">Belongs to the acetokinase family.</text>
</comment>
<dbReference type="SUPFAM" id="SSF53067">
    <property type="entry name" value="Actin-like ATPase domain"/>
    <property type="match status" value="2"/>
</dbReference>
<dbReference type="InterPro" id="IPR000890">
    <property type="entry name" value="Aliphatic_acid_kin_short-chain"/>
</dbReference>
<proteinExistence type="inferred from homology"/>
<feature type="binding site" evidence="9">
    <location>
        <position position="87"/>
    </location>
    <ligand>
        <name>substrate</name>
    </ligand>
</feature>
<dbReference type="Proteomes" id="UP001562065">
    <property type="component" value="Unassembled WGS sequence"/>
</dbReference>
<dbReference type="PANTHER" id="PTHR21060">
    <property type="entry name" value="ACETATE KINASE"/>
    <property type="match status" value="1"/>
</dbReference>
<reference evidence="11 12" key="1">
    <citation type="submission" date="2024-07" db="EMBL/GenBank/DDBJ databases">
        <authorList>
            <person name="Ren Q."/>
        </authorList>
    </citation>
    <scope>NUCLEOTIDE SEQUENCE [LARGE SCALE GENOMIC DNA]</scope>
    <source>
        <strain evidence="11 12">REN37</strain>
    </source>
</reference>
<feature type="site" description="Transition state stabilizer" evidence="9">
    <location>
        <position position="176"/>
    </location>
</feature>
<comment type="function">
    <text evidence="9">Catalyzes the formation of acetyl phosphate from acetate and ATP. Can also catalyze the reverse reaction.</text>
</comment>
<dbReference type="PROSITE" id="PS01075">
    <property type="entry name" value="ACETATE_KINASE_1"/>
    <property type="match status" value="1"/>
</dbReference>
<evidence type="ECO:0000313" key="11">
    <source>
        <dbReference type="EMBL" id="MEY1662388.1"/>
    </source>
</evidence>
<keyword evidence="5 9" id="KW-0547">Nucleotide-binding</keyword>
<gene>
    <name evidence="9" type="primary">ackA</name>
    <name evidence="11" type="ORF">AB5I84_09545</name>
</gene>